<evidence type="ECO:0000256" key="6">
    <source>
        <dbReference type="ARBA" id="ARBA00023136"/>
    </source>
</evidence>
<dbReference type="Proteomes" id="UP001335729">
    <property type="component" value="Unassembled WGS sequence"/>
</dbReference>
<feature type="transmembrane region" description="Helical" evidence="7">
    <location>
        <begin position="63"/>
        <end position="84"/>
    </location>
</feature>
<dbReference type="EMBL" id="JAZDUE010000018">
    <property type="protein sequence ID" value="MEE4025287.1"/>
    <property type="molecule type" value="Genomic_DNA"/>
</dbReference>
<evidence type="ECO:0000313" key="8">
    <source>
        <dbReference type="EMBL" id="MEE4025287.1"/>
    </source>
</evidence>
<protein>
    <submittedName>
        <fullName evidence="8">MFS transporter</fullName>
    </submittedName>
</protein>
<feature type="transmembrane region" description="Helical" evidence="7">
    <location>
        <begin position="90"/>
        <end position="111"/>
    </location>
</feature>
<comment type="caution">
    <text evidence="8">The sequence shown here is derived from an EMBL/GenBank/DDBJ whole genome shotgun (WGS) entry which is preliminary data.</text>
</comment>
<comment type="subcellular location">
    <subcellularLocation>
        <location evidence="1">Cell membrane</location>
        <topology evidence="1">Multi-pass membrane protein</topology>
    </subcellularLocation>
</comment>
<keyword evidence="2" id="KW-0813">Transport</keyword>
<evidence type="ECO:0000256" key="5">
    <source>
        <dbReference type="ARBA" id="ARBA00022989"/>
    </source>
</evidence>
<gene>
    <name evidence="8" type="ORF">V1Y59_19540</name>
</gene>
<dbReference type="RefSeq" id="WP_330506715.1">
    <property type="nucleotide sequence ID" value="NZ_JAZDUE010000018.1"/>
</dbReference>
<dbReference type="InterPro" id="IPR036259">
    <property type="entry name" value="MFS_trans_sf"/>
</dbReference>
<dbReference type="InterPro" id="IPR011701">
    <property type="entry name" value="MFS"/>
</dbReference>
<evidence type="ECO:0000256" key="7">
    <source>
        <dbReference type="SAM" id="Phobius"/>
    </source>
</evidence>
<accession>A0ABU7MY77</accession>
<evidence type="ECO:0000256" key="3">
    <source>
        <dbReference type="ARBA" id="ARBA00022475"/>
    </source>
</evidence>
<keyword evidence="5 7" id="KW-1133">Transmembrane helix</keyword>
<keyword evidence="4 7" id="KW-0812">Transmembrane</keyword>
<dbReference type="Gene3D" id="1.20.1250.20">
    <property type="entry name" value="MFS general substrate transporter like domains"/>
    <property type="match status" value="1"/>
</dbReference>
<dbReference type="Pfam" id="PF07690">
    <property type="entry name" value="MFS_1"/>
    <property type="match status" value="1"/>
</dbReference>
<sequence>MFLGSAFAVVERRSHDPVIPPRLLRIRGVAAGNAVVLLAGLCVDGLLLLSTRYSQQVLGAGPLAFGVIAAVMTVTSVAGVAIGQNLVSRFGIRVVSGVGMTLMITAGTLLTQIGEQGVTVLVVGMALFGPGMGMAFVAGQIACLAQVSEADAGTASGLEETSFAVGTTLGTAVASATLTAAATAAVSTGAVGTAFAVVSVAALLGLPVSRLLPHVAAVATPGSVSR</sequence>
<evidence type="ECO:0000256" key="2">
    <source>
        <dbReference type="ARBA" id="ARBA00022448"/>
    </source>
</evidence>
<reference evidence="8 9" key="1">
    <citation type="submission" date="2024-01" db="EMBL/GenBank/DDBJ databases">
        <title>Draft genome sequence of Gordonia sp. PKS22-38.</title>
        <authorList>
            <person name="Suphannarot A."/>
            <person name="Mingma R."/>
        </authorList>
    </citation>
    <scope>NUCLEOTIDE SEQUENCE [LARGE SCALE GENOMIC DNA]</scope>
    <source>
        <strain evidence="8 9">PKS22-38</strain>
    </source>
</reference>
<feature type="transmembrane region" description="Helical" evidence="7">
    <location>
        <begin position="118"/>
        <end position="138"/>
    </location>
</feature>
<dbReference type="SUPFAM" id="SSF103473">
    <property type="entry name" value="MFS general substrate transporter"/>
    <property type="match status" value="1"/>
</dbReference>
<keyword evidence="9" id="KW-1185">Reference proteome</keyword>
<organism evidence="8 9">
    <name type="scientific">Gordonia prachuapensis</name>
    <dbReference type="NCBI Taxonomy" id="3115651"/>
    <lineage>
        <taxon>Bacteria</taxon>
        <taxon>Bacillati</taxon>
        <taxon>Actinomycetota</taxon>
        <taxon>Actinomycetes</taxon>
        <taxon>Mycobacteriales</taxon>
        <taxon>Gordoniaceae</taxon>
        <taxon>Gordonia</taxon>
    </lineage>
</organism>
<dbReference type="PANTHER" id="PTHR42718:SF46">
    <property type="entry name" value="BLR6921 PROTEIN"/>
    <property type="match status" value="1"/>
</dbReference>
<evidence type="ECO:0000313" key="9">
    <source>
        <dbReference type="Proteomes" id="UP001335729"/>
    </source>
</evidence>
<evidence type="ECO:0000256" key="4">
    <source>
        <dbReference type="ARBA" id="ARBA00022692"/>
    </source>
</evidence>
<evidence type="ECO:0000256" key="1">
    <source>
        <dbReference type="ARBA" id="ARBA00004651"/>
    </source>
</evidence>
<proteinExistence type="predicted"/>
<name>A0ABU7MY77_9ACTN</name>
<feature type="transmembrane region" description="Helical" evidence="7">
    <location>
        <begin position="30"/>
        <end position="51"/>
    </location>
</feature>
<keyword evidence="3" id="KW-1003">Cell membrane</keyword>
<dbReference type="PANTHER" id="PTHR42718">
    <property type="entry name" value="MAJOR FACILITATOR SUPERFAMILY MULTIDRUG TRANSPORTER MFSC"/>
    <property type="match status" value="1"/>
</dbReference>
<keyword evidence="6 7" id="KW-0472">Membrane</keyword>